<reference evidence="1 2" key="1">
    <citation type="submission" date="2019-03" db="EMBL/GenBank/DDBJ databases">
        <title>Genomic Encyclopedia of Type Strains, Phase IV (KMG-IV): sequencing the most valuable type-strain genomes for metagenomic binning, comparative biology and taxonomic classification.</title>
        <authorList>
            <person name="Goeker M."/>
        </authorList>
    </citation>
    <scope>NUCLEOTIDE SEQUENCE [LARGE SCALE GENOMIC DNA]</scope>
    <source>
        <strain evidence="1 2">DSM 16730</strain>
    </source>
</reference>
<evidence type="ECO:0000313" key="2">
    <source>
        <dbReference type="Proteomes" id="UP000295433"/>
    </source>
</evidence>
<dbReference type="OrthoDB" id="9157057at2"/>
<name>A0A4R3VEU4_9GAMM</name>
<sequence length="133" mass="14872">MDSESKIINWNELDGTYLLNKVFSGSVKISNVDLFDISINRDGPSVIINFDLLDQLPDQAPPKWGRYNKCRCGINCGKVSDLEIIGILTKINASANIEIINGVRYVNFVSDGFKLSLKCKHIQFMGPSVYLDN</sequence>
<dbReference type="Proteomes" id="UP000295433">
    <property type="component" value="Unassembled WGS sequence"/>
</dbReference>
<evidence type="ECO:0000313" key="1">
    <source>
        <dbReference type="EMBL" id="TCV02493.1"/>
    </source>
</evidence>
<accession>A0A4R3VEU4</accession>
<gene>
    <name evidence="1" type="ORF">EDC54_11728</name>
</gene>
<dbReference type="RefSeq" id="WP_132459151.1">
    <property type="nucleotide sequence ID" value="NZ_JAWIZJ010000017.1"/>
</dbReference>
<dbReference type="Pfam" id="PF15594">
    <property type="entry name" value="Imm50"/>
    <property type="match status" value="1"/>
</dbReference>
<dbReference type="EMBL" id="SMBY01000017">
    <property type="protein sequence ID" value="TCV02493.1"/>
    <property type="molecule type" value="Genomic_DNA"/>
</dbReference>
<organism evidence="1 2">
    <name type="scientific">Samsonia erythrinae</name>
    <dbReference type="NCBI Taxonomy" id="160434"/>
    <lineage>
        <taxon>Bacteria</taxon>
        <taxon>Pseudomonadati</taxon>
        <taxon>Pseudomonadota</taxon>
        <taxon>Gammaproteobacteria</taxon>
        <taxon>Enterobacterales</taxon>
        <taxon>Pectobacteriaceae</taxon>
        <taxon>Samsonia</taxon>
    </lineage>
</organism>
<protein>
    <submittedName>
        <fullName evidence="1">Immunity protein 50 of polymorphic toxin system</fullName>
    </submittedName>
</protein>
<comment type="caution">
    <text evidence="1">The sequence shown here is derived from an EMBL/GenBank/DDBJ whole genome shotgun (WGS) entry which is preliminary data.</text>
</comment>
<keyword evidence="2" id="KW-1185">Reference proteome</keyword>
<dbReference type="InterPro" id="IPR028957">
    <property type="entry name" value="Imm50"/>
</dbReference>
<proteinExistence type="predicted"/>
<dbReference type="AlphaFoldDB" id="A0A4R3VEU4"/>